<evidence type="ECO:0000256" key="2">
    <source>
        <dbReference type="SAM" id="Phobius"/>
    </source>
</evidence>
<dbReference type="AlphaFoldDB" id="A0A4V6PPX8"/>
<evidence type="ECO:0000313" key="3">
    <source>
        <dbReference type="EMBL" id="TDM18465.1"/>
    </source>
</evidence>
<accession>A0A4V6PPX8</accession>
<evidence type="ECO:0000256" key="1">
    <source>
        <dbReference type="SAM" id="Coils"/>
    </source>
</evidence>
<dbReference type="EMBL" id="SDQG01000001">
    <property type="protein sequence ID" value="TDM18465.1"/>
    <property type="molecule type" value="Genomic_DNA"/>
</dbReference>
<keyword evidence="1" id="KW-0175">Coiled coil</keyword>
<feature type="transmembrane region" description="Helical" evidence="2">
    <location>
        <begin position="257"/>
        <end position="275"/>
    </location>
</feature>
<dbReference type="Pfam" id="PF12679">
    <property type="entry name" value="ABC2_membrane_2"/>
    <property type="match status" value="1"/>
</dbReference>
<feature type="transmembrane region" description="Helical" evidence="2">
    <location>
        <begin position="167"/>
        <end position="193"/>
    </location>
</feature>
<dbReference type="GO" id="GO:0005886">
    <property type="term" value="C:plasma membrane"/>
    <property type="evidence" value="ECO:0007669"/>
    <property type="project" value="UniProtKB-SubCell"/>
</dbReference>
<feature type="transmembrane region" description="Helical" evidence="2">
    <location>
        <begin position="309"/>
        <end position="331"/>
    </location>
</feature>
<feature type="coiled-coil region" evidence="1">
    <location>
        <begin position="60"/>
        <end position="87"/>
    </location>
</feature>
<evidence type="ECO:0000313" key="4">
    <source>
        <dbReference type="Proteomes" id="UP000294865"/>
    </source>
</evidence>
<comment type="caution">
    <text evidence="3">The sequence shown here is derived from an EMBL/GenBank/DDBJ whole genome shotgun (WGS) entry which is preliminary data.</text>
</comment>
<keyword evidence="2" id="KW-1133">Transmembrane helix</keyword>
<keyword evidence="2" id="KW-0472">Membrane</keyword>
<dbReference type="Proteomes" id="UP000294865">
    <property type="component" value="Unassembled WGS sequence"/>
</dbReference>
<organism evidence="3 4">
    <name type="scientific">Macrococcoides canis</name>
    <dbReference type="NCBI Taxonomy" id="1855823"/>
    <lineage>
        <taxon>Bacteria</taxon>
        <taxon>Bacillati</taxon>
        <taxon>Bacillota</taxon>
        <taxon>Bacilli</taxon>
        <taxon>Bacillales</taxon>
        <taxon>Staphylococcaceae</taxon>
        <taxon>Macrococcoides</taxon>
    </lineage>
</organism>
<reference evidence="3 4" key="1">
    <citation type="submission" date="2019-01" db="EMBL/GenBank/DDBJ databases">
        <title>Draft genome sequences of Macrococcus caseolyticus, Macrococcus canis, Macrococcus bohemicus and Macrococcus goetzii.</title>
        <authorList>
            <person name="Mazhar S."/>
            <person name="Altermann E."/>
            <person name="Hill C."/>
            <person name="Mcauliffe O."/>
        </authorList>
    </citation>
    <scope>NUCLEOTIDE SEQUENCE [LARGE SCALE GENOMIC DNA]</scope>
    <source>
        <strain evidence="3 4">DPC7162</strain>
    </source>
</reference>
<sequence length="338" mass="39505">MMEVRTLGKLIYNEWIKYFNRLGTWIMLALIIVFMLLPVVLTMQFGSTKYDSKTYGDNWKTEVKHDIKEMQQELVKINKKKEKDRSIDDYNKLSSYDERISELSFYLKKDVQPPAKNDVYGEMLGVNNFVPFIAIMIIVLCSGLMSREHQQGTIKLLLIRPASRIKIFTSKLIFACITSFIFLLFGYLVKFIISLFTSEMNPTSKIAVQSGEEMKYKMVEFMPLLVKHFFNEYIYIVIFAIIAFALSVLFRNTSLSMGVAFTLLFFADIIVMFLQSKTDLVKYLWPANWWLNQYNADHIMPLPVDDMTYTFSFIYNIIALLIVIIITAFIFKKRDVAN</sequence>
<proteinExistence type="predicted"/>
<feature type="transmembrane region" description="Helical" evidence="2">
    <location>
        <begin position="21"/>
        <end position="41"/>
    </location>
</feature>
<feature type="transmembrane region" description="Helical" evidence="2">
    <location>
        <begin position="233"/>
        <end position="250"/>
    </location>
</feature>
<gene>
    <name evidence="3" type="ORF">ETI04_02965</name>
</gene>
<name>A0A4V6PPX8_9STAP</name>
<keyword evidence="2" id="KW-0812">Transmembrane</keyword>
<evidence type="ECO:0008006" key="5">
    <source>
        <dbReference type="Google" id="ProtNLM"/>
    </source>
</evidence>
<dbReference type="PANTHER" id="PTHR37305:SF1">
    <property type="entry name" value="MEMBRANE PROTEIN"/>
    <property type="match status" value="1"/>
</dbReference>
<dbReference type="GO" id="GO:0140359">
    <property type="term" value="F:ABC-type transporter activity"/>
    <property type="evidence" value="ECO:0007669"/>
    <property type="project" value="InterPro"/>
</dbReference>
<dbReference type="PANTHER" id="PTHR37305">
    <property type="entry name" value="INTEGRAL MEMBRANE PROTEIN-RELATED"/>
    <property type="match status" value="1"/>
</dbReference>
<feature type="transmembrane region" description="Helical" evidence="2">
    <location>
        <begin position="129"/>
        <end position="146"/>
    </location>
</feature>
<protein>
    <recommendedName>
        <fullName evidence="5">ABC transporter permease subunit</fullName>
    </recommendedName>
</protein>